<protein>
    <submittedName>
        <fullName evidence="1">Uncharacterized protein</fullName>
    </submittedName>
</protein>
<proteinExistence type="predicted"/>
<organism evidence="1 2">
    <name type="scientific">Sphaerodactylus townsendi</name>
    <dbReference type="NCBI Taxonomy" id="933632"/>
    <lineage>
        <taxon>Eukaryota</taxon>
        <taxon>Metazoa</taxon>
        <taxon>Chordata</taxon>
        <taxon>Craniata</taxon>
        <taxon>Vertebrata</taxon>
        <taxon>Euteleostomi</taxon>
        <taxon>Lepidosauria</taxon>
        <taxon>Squamata</taxon>
        <taxon>Bifurcata</taxon>
        <taxon>Gekkota</taxon>
        <taxon>Sphaerodactylidae</taxon>
        <taxon>Sphaerodactylus</taxon>
    </lineage>
</organism>
<sequence>MQGKKPLRINICILLCKEVTGYCDTDVDVLQRLGLVGPRPLGAGPSSRSVPQGVIPFKSGVIFTQRARIEVPVGRIIPATFGTDLALVLSLCSHRVNNAFLFTIKNRKKKLQLGVQFIPGKIIVYVGHKHSIYFDYSVHDGQWHNLAIDIRGQVVTLFTSCGKQRAHADLPLKKDEVLDPEGSFLLGKLNQHSVQFEGALCQFDIYPSAKAAHNYCKYLKKQCRQADTYRSILPPLVPLLPKDLTASERTPPQSDLFLLGLKNLTTVIPPLSLLKVTTPQRNSRLVAASTPVVPSKPPASASTTKAAKSIVASTPVLPNTDVQLPAQTLHQTTTVGLQAFAVARWTTTVALVAPRSTSSASLEQPRLPATKNVPSAFPSSIPSSTAVINKKELEKKTKKVINQSQTIKPFQITSPAKAAMKKPASTSRSLLPATVKHKLENATKDPIPKKLLSLPALRKTDSTIIAVPYIKPTLGAYPVIRTNVQSINLTTLAATDGYQLFDPIGPTLFPFVVGLPGPKGDRGPPVSQCFLHDFSSKDGYGNCVATSTWAISIFQTGIM</sequence>
<dbReference type="EMBL" id="CM037625">
    <property type="protein sequence ID" value="KAH7998424.1"/>
    <property type="molecule type" value="Genomic_DNA"/>
</dbReference>
<evidence type="ECO:0000313" key="1">
    <source>
        <dbReference type="EMBL" id="KAH7998424.1"/>
    </source>
</evidence>
<name>A0ACB8F046_9SAUR</name>
<gene>
    <name evidence="1" type="ORF">K3G42_016773</name>
</gene>
<evidence type="ECO:0000313" key="2">
    <source>
        <dbReference type="Proteomes" id="UP000827872"/>
    </source>
</evidence>
<keyword evidence="2" id="KW-1185">Reference proteome</keyword>
<dbReference type="Proteomes" id="UP000827872">
    <property type="component" value="Linkage Group LG12"/>
</dbReference>
<comment type="caution">
    <text evidence="1">The sequence shown here is derived from an EMBL/GenBank/DDBJ whole genome shotgun (WGS) entry which is preliminary data.</text>
</comment>
<accession>A0ACB8F046</accession>
<reference evidence="1" key="1">
    <citation type="submission" date="2021-08" db="EMBL/GenBank/DDBJ databases">
        <title>The first chromosome-level gecko genome reveals the dynamic sex chromosomes of Neotropical dwarf geckos (Sphaerodactylidae: Sphaerodactylus).</title>
        <authorList>
            <person name="Pinto B.J."/>
            <person name="Keating S.E."/>
            <person name="Gamble T."/>
        </authorList>
    </citation>
    <scope>NUCLEOTIDE SEQUENCE</scope>
    <source>
        <strain evidence="1">TG3544</strain>
    </source>
</reference>